<dbReference type="Gene3D" id="3.30.1540.10">
    <property type="entry name" value="formyl-coa transferase, domain 3"/>
    <property type="match status" value="1"/>
</dbReference>
<dbReference type="Proteomes" id="UP000318065">
    <property type="component" value="Chromosome"/>
</dbReference>
<dbReference type="InterPro" id="IPR003673">
    <property type="entry name" value="CoA-Trfase_fam_III"/>
</dbReference>
<gene>
    <name evidence="1" type="ORF">RxyAA322_15660</name>
</gene>
<sequence>MAEYHPAPLEGIQAVTLAVNVPGPAAAARLRQLGASVIKVEPPGGDPLESFCPPWYAALSAGQKVLRLDLKSQEDREELGRYLATSDLLLTSSRPAALGRLGLEPEMLLREHPHLCQVSIVGYPPPREGEPGHDLTYLAEAGLLSPPELPRTLLADLAGAERAVVAALGLLLRRERGGGAGREVVSLAQAALELAEPLRHGLTAPGGVLGGGFPGYGLYRAADGWVAVAALEEHFRRRLLAGLGLPEDAGREEISTRFSRRGCREWETWARERDLPLVAVGEAPPKGEEE</sequence>
<evidence type="ECO:0000313" key="1">
    <source>
        <dbReference type="EMBL" id="BBL79712.1"/>
    </source>
</evidence>
<dbReference type="Gene3D" id="3.40.50.10540">
    <property type="entry name" value="Crotonobetainyl-coa:carnitine coa-transferase, domain 1"/>
    <property type="match status" value="1"/>
</dbReference>
<evidence type="ECO:0008006" key="3">
    <source>
        <dbReference type="Google" id="ProtNLM"/>
    </source>
</evidence>
<dbReference type="AlphaFoldDB" id="A0A510HI95"/>
<dbReference type="InterPro" id="IPR023606">
    <property type="entry name" value="CoA-Trfase_III_dom_1_sf"/>
</dbReference>
<reference evidence="1" key="1">
    <citation type="journal article" date="2019" name="Microbiol. Resour. Announc.">
        <title>Complete Genome Sequence of Rubrobacter xylanophilus Strain AA3-22, Isolated from Arima Onsen in Japan.</title>
        <authorList>
            <person name="Tomariguchi N."/>
            <person name="Miyazaki K."/>
        </authorList>
    </citation>
    <scope>NUCLEOTIDE SEQUENCE [LARGE SCALE GENOMIC DNA]</scope>
    <source>
        <strain evidence="1">AA3-22</strain>
    </source>
</reference>
<protein>
    <recommendedName>
        <fullName evidence="3">L-carnitine dehydratase/bile acid-inducible protein F</fullName>
    </recommendedName>
</protein>
<dbReference type="OrthoDB" id="9797653at2"/>
<keyword evidence="2" id="KW-1185">Reference proteome</keyword>
<dbReference type="Pfam" id="PF02515">
    <property type="entry name" value="CoA_transf_3"/>
    <property type="match status" value="1"/>
</dbReference>
<dbReference type="InterPro" id="IPR050509">
    <property type="entry name" value="CoA-transferase_III"/>
</dbReference>
<dbReference type="InterPro" id="IPR044855">
    <property type="entry name" value="CoA-Trfase_III_dom3_sf"/>
</dbReference>
<dbReference type="PANTHER" id="PTHR48228:SF5">
    <property type="entry name" value="ALPHA-METHYLACYL-COA RACEMASE"/>
    <property type="match status" value="1"/>
</dbReference>
<dbReference type="RefSeq" id="WP_143527735.1">
    <property type="nucleotide sequence ID" value="NZ_AP019791.1"/>
</dbReference>
<dbReference type="GO" id="GO:0003824">
    <property type="term" value="F:catalytic activity"/>
    <property type="evidence" value="ECO:0007669"/>
    <property type="project" value="InterPro"/>
</dbReference>
<organism evidence="1 2">
    <name type="scientific">Rubrobacter xylanophilus</name>
    <dbReference type="NCBI Taxonomy" id="49319"/>
    <lineage>
        <taxon>Bacteria</taxon>
        <taxon>Bacillati</taxon>
        <taxon>Actinomycetota</taxon>
        <taxon>Rubrobacteria</taxon>
        <taxon>Rubrobacterales</taxon>
        <taxon>Rubrobacteraceae</taxon>
        <taxon>Rubrobacter</taxon>
    </lineage>
</organism>
<dbReference type="SUPFAM" id="SSF89796">
    <property type="entry name" value="CoA-transferase family III (CaiB/BaiF)"/>
    <property type="match status" value="1"/>
</dbReference>
<accession>A0A510HI95</accession>
<dbReference type="PANTHER" id="PTHR48228">
    <property type="entry name" value="SUCCINYL-COA--D-CITRAMALATE COA-TRANSFERASE"/>
    <property type="match status" value="1"/>
</dbReference>
<dbReference type="EMBL" id="AP019791">
    <property type="protein sequence ID" value="BBL79712.1"/>
    <property type="molecule type" value="Genomic_DNA"/>
</dbReference>
<name>A0A510HI95_9ACTN</name>
<proteinExistence type="predicted"/>
<evidence type="ECO:0000313" key="2">
    <source>
        <dbReference type="Proteomes" id="UP000318065"/>
    </source>
</evidence>